<dbReference type="PROSITE" id="PS50977">
    <property type="entry name" value="HTH_TETR_2"/>
    <property type="match status" value="1"/>
</dbReference>
<evidence type="ECO:0000256" key="3">
    <source>
        <dbReference type="ARBA" id="ARBA00023163"/>
    </source>
</evidence>
<dbReference type="EMBL" id="JBEWSZ010000002">
    <property type="protein sequence ID" value="MET2831030.1"/>
    <property type="molecule type" value="Genomic_DNA"/>
</dbReference>
<evidence type="ECO:0000256" key="1">
    <source>
        <dbReference type="ARBA" id="ARBA00023015"/>
    </source>
</evidence>
<dbReference type="RefSeq" id="WP_354463120.1">
    <property type="nucleotide sequence ID" value="NZ_JBEWSZ010000002.1"/>
</dbReference>
<proteinExistence type="predicted"/>
<dbReference type="SUPFAM" id="SSF46689">
    <property type="entry name" value="Homeodomain-like"/>
    <property type="match status" value="1"/>
</dbReference>
<accession>A0ABV2DLY9</accession>
<keyword evidence="7" id="KW-1185">Reference proteome</keyword>
<dbReference type="InterPro" id="IPR001647">
    <property type="entry name" value="HTH_TetR"/>
</dbReference>
<evidence type="ECO:0000313" key="6">
    <source>
        <dbReference type="EMBL" id="MET2831030.1"/>
    </source>
</evidence>
<feature type="domain" description="HTH tetR-type" evidence="5">
    <location>
        <begin position="22"/>
        <end position="82"/>
    </location>
</feature>
<name>A0ABV2DLY9_9HYPH</name>
<evidence type="ECO:0000256" key="4">
    <source>
        <dbReference type="PROSITE-ProRule" id="PRU00335"/>
    </source>
</evidence>
<evidence type="ECO:0000256" key="2">
    <source>
        <dbReference type="ARBA" id="ARBA00023125"/>
    </source>
</evidence>
<dbReference type="InterPro" id="IPR050109">
    <property type="entry name" value="HTH-type_TetR-like_transc_reg"/>
</dbReference>
<dbReference type="PANTHER" id="PTHR30055">
    <property type="entry name" value="HTH-TYPE TRANSCRIPTIONAL REGULATOR RUTR"/>
    <property type="match status" value="1"/>
</dbReference>
<dbReference type="Pfam" id="PF00440">
    <property type="entry name" value="TetR_N"/>
    <property type="match status" value="1"/>
</dbReference>
<dbReference type="Gene3D" id="1.10.357.10">
    <property type="entry name" value="Tetracycline Repressor, domain 2"/>
    <property type="match status" value="1"/>
</dbReference>
<dbReference type="InterPro" id="IPR004111">
    <property type="entry name" value="Repressor_TetR_C"/>
</dbReference>
<dbReference type="Pfam" id="PF02909">
    <property type="entry name" value="TetR_C_1"/>
    <property type="match status" value="1"/>
</dbReference>
<comment type="caution">
    <text evidence="6">The sequence shown here is derived from an EMBL/GenBank/DDBJ whole genome shotgun (WGS) entry which is preliminary data.</text>
</comment>
<gene>
    <name evidence="6" type="ORF">ABVQ20_29015</name>
</gene>
<evidence type="ECO:0000313" key="7">
    <source>
        <dbReference type="Proteomes" id="UP001548832"/>
    </source>
</evidence>
<dbReference type="InterPro" id="IPR036271">
    <property type="entry name" value="Tet_transcr_reg_TetR-rel_C_sf"/>
</dbReference>
<evidence type="ECO:0000259" key="5">
    <source>
        <dbReference type="PROSITE" id="PS50977"/>
    </source>
</evidence>
<keyword evidence="1" id="KW-0805">Transcription regulation</keyword>
<feature type="DNA-binding region" description="H-T-H motif" evidence="4">
    <location>
        <begin position="45"/>
        <end position="64"/>
    </location>
</feature>
<dbReference type="PANTHER" id="PTHR30055:SF151">
    <property type="entry name" value="TRANSCRIPTIONAL REGULATORY PROTEIN"/>
    <property type="match status" value="1"/>
</dbReference>
<dbReference type="InterPro" id="IPR009057">
    <property type="entry name" value="Homeodomain-like_sf"/>
</dbReference>
<protein>
    <submittedName>
        <fullName evidence="6">TetR family transcriptional regulator</fullName>
    </submittedName>
</protein>
<reference evidence="6 7" key="1">
    <citation type="submission" date="2024-06" db="EMBL/GenBank/DDBJ databases">
        <authorList>
            <person name="Kim D.-U."/>
        </authorList>
    </citation>
    <scope>NUCLEOTIDE SEQUENCE [LARGE SCALE GENOMIC DNA]</scope>
    <source>
        <strain evidence="6 7">KACC15460</strain>
    </source>
</reference>
<sequence length="259" mass="28256">MAALTKKTAPEKRSVGRAGAIGLTRERVVEAAIALIDDEGLVGFSVRALARRLNVYPAALYWHIGGAKSDLLAEISGALIASLMTPADLPDDWRETIRLLFRRFRARVHEHPRAAPLLGPHIRSNGAPNAPWVEIILTALTEAGFEDQALIDAFNSVVGALEGYITMELAADGATEGSEWVQTFDAGLNALDAARFPLVKRHLSQMYNRSFVMRWKSGNVAPLEDGYNFLIETLILGLEAQAKRDRNRELDAATPTADG</sequence>
<dbReference type="Gene3D" id="1.10.10.60">
    <property type="entry name" value="Homeodomain-like"/>
    <property type="match status" value="1"/>
</dbReference>
<dbReference type="SUPFAM" id="SSF48498">
    <property type="entry name" value="Tetracyclin repressor-like, C-terminal domain"/>
    <property type="match status" value="1"/>
</dbReference>
<dbReference type="Proteomes" id="UP001548832">
    <property type="component" value="Unassembled WGS sequence"/>
</dbReference>
<keyword evidence="2 4" id="KW-0238">DNA-binding</keyword>
<keyword evidence="3" id="KW-0804">Transcription</keyword>
<organism evidence="6 7">
    <name type="scientific">Mesorhizobium shangrilense</name>
    <dbReference type="NCBI Taxonomy" id="460060"/>
    <lineage>
        <taxon>Bacteria</taxon>
        <taxon>Pseudomonadati</taxon>
        <taxon>Pseudomonadota</taxon>
        <taxon>Alphaproteobacteria</taxon>
        <taxon>Hyphomicrobiales</taxon>
        <taxon>Phyllobacteriaceae</taxon>
        <taxon>Mesorhizobium</taxon>
    </lineage>
</organism>